<keyword evidence="10" id="KW-1185">Reference proteome</keyword>
<protein>
    <recommendedName>
        <fullName evidence="3">ER membrane protein complex subunit 4</fullName>
    </recommendedName>
</protein>
<keyword evidence="6 8" id="KW-1133">Transmembrane helix</keyword>
<keyword evidence="5" id="KW-0256">Endoplasmic reticulum</keyword>
<evidence type="ECO:0000313" key="9">
    <source>
        <dbReference type="EMBL" id="KAK4522357.1"/>
    </source>
</evidence>
<evidence type="ECO:0000256" key="2">
    <source>
        <dbReference type="ARBA" id="ARBA00007715"/>
    </source>
</evidence>
<evidence type="ECO:0000313" key="10">
    <source>
        <dbReference type="Proteomes" id="UP001300502"/>
    </source>
</evidence>
<name>A0AAV9I787_9RHOD</name>
<evidence type="ECO:0000256" key="6">
    <source>
        <dbReference type="ARBA" id="ARBA00022989"/>
    </source>
</evidence>
<dbReference type="GO" id="GO:0005789">
    <property type="term" value="C:endoplasmic reticulum membrane"/>
    <property type="evidence" value="ECO:0007669"/>
    <property type="project" value="UniProtKB-SubCell"/>
</dbReference>
<dbReference type="AlphaFoldDB" id="A0AAV9I787"/>
<proteinExistence type="inferred from homology"/>
<dbReference type="PANTHER" id="PTHR19315">
    <property type="entry name" value="ER MEMBRANE PROTEIN COMPLEX SUBUNIT 4"/>
    <property type="match status" value="1"/>
</dbReference>
<dbReference type="Pfam" id="PF06417">
    <property type="entry name" value="EMC4"/>
    <property type="match status" value="1"/>
</dbReference>
<comment type="subcellular location">
    <subcellularLocation>
        <location evidence="1">Endoplasmic reticulum membrane</location>
        <topology evidence="1">Multi-pass membrane protein</topology>
    </subcellularLocation>
</comment>
<feature type="transmembrane region" description="Helical" evidence="8">
    <location>
        <begin position="57"/>
        <end position="85"/>
    </location>
</feature>
<dbReference type="InterPro" id="IPR009445">
    <property type="entry name" value="TMEM85/Emc4"/>
</dbReference>
<comment type="caution">
    <text evidence="9">The sequence shown here is derived from an EMBL/GenBank/DDBJ whole genome shotgun (WGS) entry which is preliminary data.</text>
</comment>
<keyword evidence="4 8" id="KW-0812">Transmembrane</keyword>
<evidence type="ECO:0000256" key="4">
    <source>
        <dbReference type="ARBA" id="ARBA00022692"/>
    </source>
</evidence>
<comment type="similarity">
    <text evidence="2">Belongs to the EMC4 family.</text>
</comment>
<organism evidence="9 10">
    <name type="scientific">Galdieria yellowstonensis</name>
    <dbReference type="NCBI Taxonomy" id="3028027"/>
    <lineage>
        <taxon>Eukaryota</taxon>
        <taxon>Rhodophyta</taxon>
        <taxon>Bangiophyceae</taxon>
        <taxon>Galdieriales</taxon>
        <taxon>Galdieriaceae</taxon>
        <taxon>Galdieria</taxon>
    </lineage>
</organism>
<evidence type="ECO:0000256" key="8">
    <source>
        <dbReference type="SAM" id="Phobius"/>
    </source>
</evidence>
<gene>
    <name evidence="9" type="ORF">GAYE_HPESCF16G0237</name>
</gene>
<keyword evidence="7 8" id="KW-0472">Membrane</keyword>
<reference evidence="9 10" key="1">
    <citation type="submission" date="2022-07" db="EMBL/GenBank/DDBJ databases">
        <title>Genome-wide signatures of adaptation to extreme environments.</title>
        <authorList>
            <person name="Cho C.H."/>
            <person name="Yoon H.S."/>
        </authorList>
    </citation>
    <scope>NUCLEOTIDE SEQUENCE [LARGE SCALE GENOMIC DNA]</scope>
    <source>
        <strain evidence="9 10">108.79 E11</strain>
    </source>
</reference>
<evidence type="ECO:0000256" key="7">
    <source>
        <dbReference type="ARBA" id="ARBA00023136"/>
    </source>
</evidence>
<sequence length="165" mass="19194">MFQKGRFNRGEGFMSSSQRKVKYSLDETKQRSQTVQAPNIESVRKCWSAAFSPLPQVLYIFFVSWLVGNSPSLFAIVMLATAFYVQLQTLINIQKTFQPFAEESNTLPLNTCKTVYILCNMIGNFLLFNRLKAFGLFDFFRSESTYPREMQFGSSFEEPIRVVWW</sequence>
<evidence type="ECO:0000256" key="3">
    <source>
        <dbReference type="ARBA" id="ARBA00020820"/>
    </source>
</evidence>
<evidence type="ECO:0000256" key="1">
    <source>
        <dbReference type="ARBA" id="ARBA00004477"/>
    </source>
</evidence>
<accession>A0AAV9I787</accession>
<dbReference type="EMBL" id="JANCYU010000003">
    <property type="protein sequence ID" value="KAK4522357.1"/>
    <property type="molecule type" value="Genomic_DNA"/>
</dbReference>
<dbReference type="Proteomes" id="UP001300502">
    <property type="component" value="Unassembled WGS sequence"/>
</dbReference>
<evidence type="ECO:0000256" key="5">
    <source>
        <dbReference type="ARBA" id="ARBA00022824"/>
    </source>
</evidence>